<organism evidence="2 3">
    <name type="scientific">Panicum virgatum</name>
    <name type="common">Blackwell switchgrass</name>
    <dbReference type="NCBI Taxonomy" id="38727"/>
    <lineage>
        <taxon>Eukaryota</taxon>
        <taxon>Viridiplantae</taxon>
        <taxon>Streptophyta</taxon>
        <taxon>Embryophyta</taxon>
        <taxon>Tracheophyta</taxon>
        <taxon>Spermatophyta</taxon>
        <taxon>Magnoliopsida</taxon>
        <taxon>Liliopsida</taxon>
        <taxon>Poales</taxon>
        <taxon>Poaceae</taxon>
        <taxon>PACMAD clade</taxon>
        <taxon>Panicoideae</taxon>
        <taxon>Panicodae</taxon>
        <taxon>Paniceae</taxon>
        <taxon>Panicinae</taxon>
        <taxon>Panicum</taxon>
        <taxon>Panicum sect. Hiantes</taxon>
    </lineage>
</organism>
<evidence type="ECO:0000313" key="3">
    <source>
        <dbReference type="Proteomes" id="UP000823388"/>
    </source>
</evidence>
<feature type="compositionally biased region" description="Polar residues" evidence="1">
    <location>
        <begin position="94"/>
        <end position="104"/>
    </location>
</feature>
<feature type="region of interest" description="Disordered" evidence="1">
    <location>
        <begin position="13"/>
        <end position="104"/>
    </location>
</feature>
<accession>A0A8T0PVT2</accession>
<proteinExistence type="predicted"/>
<evidence type="ECO:0000256" key="1">
    <source>
        <dbReference type="SAM" id="MobiDB-lite"/>
    </source>
</evidence>
<feature type="compositionally biased region" description="Polar residues" evidence="1">
    <location>
        <begin position="27"/>
        <end position="45"/>
    </location>
</feature>
<comment type="caution">
    <text evidence="2">The sequence shown here is derived from an EMBL/GenBank/DDBJ whole genome shotgun (WGS) entry which is preliminary data.</text>
</comment>
<dbReference type="EMBL" id="CM029050">
    <property type="protein sequence ID" value="KAG2565018.1"/>
    <property type="molecule type" value="Genomic_DNA"/>
</dbReference>
<protein>
    <submittedName>
        <fullName evidence="2">Uncharacterized protein</fullName>
    </submittedName>
</protein>
<reference evidence="2" key="1">
    <citation type="submission" date="2020-05" db="EMBL/GenBank/DDBJ databases">
        <title>WGS assembly of Panicum virgatum.</title>
        <authorList>
            <person name="Lovell J.T."/>
            <person name="Jenkins J."/>
            <person name="Shu S."/>
            <person name="Juenger T.E."/>
            <person name="Schmutz J."/>
        </authorList>
    </citation>
    <scope>NUCLEOTIDE SEQUENCE</scope>
    <source>
        <strain evidence="2">AP13</strain>
    </source>
</reference>
<name>A0A8T0PVT2_PANVG</name>
<dbReference type="Proteomes" id="UP000823388">
    <property type="component" value="Chromosome 7N"/>
</dbReference>
<dbReference type="AlphaFoldDB" id="A0A8T0PVT2"/>
<evidence type="ECO:0000313" key="2">
    <source>
        <dbReference type="EMBL" id="KAG2565018.1"/>
    </source>
</evidence>
<sequence length="132" mass="13542">MKLVMKRAKMTAAELNLPNLQPVGAQTKASAPESSKGTPESSKGTQGEAIPDAPPPPAVTEVASTGEDERSETAQSAEPSSCLGSPPLSSILLNASTPGATSSEHVNEIPIGLIEDDLLRADLCNDVANSLH</sequence>
<gene>
    <name evidence="2" type="ORF">PVAP13_7NG007558</name>
</gene>
<keyword evidence="3" id="KW-1185">Reference proteome</keyword>
<feature type="compositionally biased region" description="Low complexity" evidence="1">
    <location>
        <begin position="79"/>
        <end position="93"/>
    </location>
</feature>